<keyword evidence="9 14" id="KW-0238">DNA-binding</keyword>
<protein>
    <recommendedName>
        <fullName evidence="13 14">Replicative DNA helicase</fullName>
        <ecNumber evidence="13 14">5.6.2.3</ecNumber>
    </recommendedName>
</protein>
<comment type="similarity">
    <text evidence="1 14">Belongs to the helicase family. DnaB subfamily.</text>
</comment>
<dbReference type="Gene3D" id="1.10.860.10">
    <property type="entry name" value="DNAb Helicase, Chain A"/>
    <property type="match status" value="1"/>
</dbReference>
<evidence type="ECO:0000256" key="1">
    <source>
        <dbReference type="ARBA" id="ARBA00008428"/>
    </source>
</evidence>
<dbReference type="Pfam" id="PF00772">
    <property type="entry name" value="DnaB"/>
    <property type="match status" value="1"/>
</dbReference>
<evidence type="ECO:0000256" key="14">
    <source>
        <dbReference type="RuleBase" id="RU362085"/>
    </source>
</evidence>
<comment type="catalytic activity">
    <reaction evidence="12 14">
        <text>ATP + H2O = ADP + phosphate + H(+)</text>
        <dbReference type="Rhea" id="RHEA:13065"/>
        <dbReference type="ChEBI" id="CHEBI:15377"/>
        <dbReference type="ChEBI" id="CHEBI:15378"/>
        <dbReference type="ChEBI" id="CHEBI:30616"/>
        <dbReference type="ChEBI" id="CHEBI:43474"/>
        <dbReference type="ChEBI" id="CHEBI:456216"/>
        <dbReference type="EC" id="5.6.2.3"/>
    </reaction>
</comment>
<evidence type="ECO:0000256" key="5">
    <source>
        <dbReference type="ARBA" id="ARBA00022741"/>
    </source>
</evidence>
<keyword evidence="10" id="KW-0413">Isomerase</keyword>
<dbReference type="PROSITE" id="PS51199">
    <property type="entry name" value="SF4_HELICASE"/>
    <property type="match status" value="1"/>
</dbReference>
<comment type="subunit">
    <text evidence="2">Homohexamer.</text>
</comment>
<sequence length="578" mass="62743">MIALDQIEDRDAAFLLDIGRPPQDRAFVEGHGNDARIGHDYAVAGAGPGDNIRPRDSHPGERNPLEWAGGEWDESAMATAFLPTPPVPETVSLPQNVEAEAAMLGAMMIDNRLADDLIDRLDADHFFEPLHGRIFSAIKTLRGNDMLASPVTLRPMFEQDAGMRELGGPAYLAQLTGSGAGLIGARQFAKQIYDLAMLRTLVTVGRGLVDRAMDTSEEVNPRAQIEAAEEELYKVASDGATESQTKSFLQAAKTTLKMAEVALNSGGHISGITTGIESINTKIGGMHRSDLMILAGRPGMGKTSLATNIAFNAARRWMRDMADGIDPERSLGAKVAFFSLEMSADQLAGRVLSEQARINSDVLRSGKISRHEFQALATTAAELENLPLFIDDTANLSIASLHTRARRLQRRHNNQLGLIIVDYLQLLSGSAKSSGDGRVQEISEISRGLKGVAKDLNVPVMALSQLSRAVEQREDKRPLLSDLRESGSIEQDADMVMFVYREDYYLNMAQPEIPSANSPAGVQDKHAQWSEHLSRVDGLAELIIAKQRHGSTGKVMLKFEPHITRFSDVVVGGGGGGY</sequence>
<dbReference type="PANTHER" id="PTHR30153">
    <property type="entry name" value="REPLICATIVE DNA HELICASE DNAB"/>
    <property type="match status" value="1"/>
</dbReference>
<keyword evidence="3 14" id="KW-0639">Primosome</keyword>
<evidence type="ECO:0000256" key="3">
    <source>
        <dbReference type="ARBA" id="ARBA00022515"/>
    </source>
</evidence>
<dbReference type="InterPro" id="IPR007694">
    <property type="entry name" value="DNA_helicase_DnaB-like_C"/>
</dbReference>
<dbReference type="Gene3D" id="3.40.50.300">
    <property type="entry name" value="P-loop containing nucleotide triphosphate hydrolases"/>
    <property type="match status" value="1"/>
</dbReference>
<dbReference type="InterPro" id="IPR016136">
    <property type="entry name" value="DNA_helicase_N/primase_C"/>
</dbReference>
<evidence type="ECO:0000313" key="17">
    <source>
        <dbReference type="Proteomes" id="UP000652430"/>
    </source>
</evidence>
<dbReference type="SUPFAM" id="SSF52540">
    <property type="entry name" value="P-loop containing nucleoside triphosphate hydrolases"/>
    <property type="match status" value="1"/>
</dbReference>
<dbReference type="NCBIfam" id="NF006606">
    <property type="entry name" value="PRK09165.1"/>
    <property type="match status" value="1"/>
</dbReference>
<dbReference type="SMART" id="SM00382">
    <property type="entry name" value="AAA"/>
    <property type="match status" value="1"/>
</dbReference>
<keyword evidence="4 14" id="KW-0235">DNA replication</keyword>
<dbReference type="CDD" id="cd00984">
    <property type="entry name" value="DnaB_C"/>
    <property type="match status" value="1"/>
</dbReference>
<evidence type="ECO:0000256" key="13">
    <source>
        <dbReference type="NCBIfam" id="TIGR00665"/>
    </source>
</evidence>
<dbReference type="InterPro" id="IPR007692">
    <property type="entry name" value="DNA_helicase_DnaB"/>
</dbReference>
<dbReference type="EC" id="5.6.2.3" evidence="13 14"/>
<accession>A0ABQ3LI94</accession>
<comment type="caution">
    <text evidence="16">The sequence shown here is derived from an EMBL/GenBank/DDBJ whole genome shotgun (WGS) entry which is preliminary data.</text>
</comment>
<keyword evidence="7 14" id="KW-0347">Helicase</keyword>
<dbReference type="Pfam" id="PF03796">
    <property type="entry name" value="DnaB_C"/>
    <property type="match status" value="1"/>
</dbReference>
<organism evidence="16 17">
    <name type="scientific">Sphingomonas glacialis</name>
    <dbReference type="NCBI Taxonomy" id="658225"/>
    <lineage>
        <taxon>Bacteria</taxon>
        <taxon>Pseudomonadati</taxon>
        <taxon>Pseudomonadota</taxon>
        <taxon>Alphaproteobacteria</taxon>
        <taxon>Sphingomonadales</taxon>
        <taxon>Sphingomonadaceae</taxon>
        <taxon>Sphingomonas</taxon>
    </lineage>
</organism>
<feature type="domain" description="SF4 helicase" evidence="15">
    <location>
        <begin position="265"/>
        <end position="573"/>
    </location>
</feature>
<evidence type="ECO:0000256" key="12">
    <source>
        <dbReference type="ARBA" id="ARBA00048954"/>
    </source>
</evidence>
<evidence type="ECO:0000259" key="15">
    <source>
        <dbReference type="PROSITE" id="PS51199"/>
    </source>
</evidence>
<reference evidence="17" key="1">
    <citation type="journal article" date="2019" name="Int. J. Syst. Evol. Microbiol.">
        <title>The Global Catalogue of Microorganisms (GCM) 10K type strain sequencing project: providing services to taxonomists for standard genome sequencing and annotation.</title>
        <authorList>
            <consortium name="The Broad Institute Genomics Platform"/>
            <consortium name="The Broad Institute Genome Sequencing Center for Infectious Disease"/>
            <person name="Wu L."/>
            <person name="Ma J."/>
        </authorList>
    </citation>
    <scope>NUCLEOTIDE SEQUENCE [LARGE SCALE GENOMIC DNA]</scope>
    <source>
        <strain evidence="17">CGMCC 1.8957</strain>
    </source>
</reference>
<keyword evidence="5 14" id="KW-0547">Nucleotide-binding</keyword>
<evidence type="ECO:0000313" key="16">
    <source>
        <dbReference type="EMBL" id="GHH11844.1"/>
    </source>
</evidence>
<evidence type="ECO:0000256" key="10">
    <source>
        <dbReference type="ARBA" id="ARBA00023235"/>
    </source>
</evidence>
<keyword evidence="6 14" id="KW-0378">Hydrolase</keyword>
<dbReference type="InterPro" id="IPR003593">
    <property type="entry name" value="AAA+_ATPase"/>
</dbReference>
<evidence type="ECO:0000256" key="4">
    <source>
        <dbReference type="ARBA" id="ARBA00022705"/>
    </source>
</evidence>
<dbReference type="InterPro" id="IPR007693">
    <property type="entry name" value="DNA_helicase_DnaB-like_N"/>
</dbReference>
<keyword evidence="17" id="KW-1185">Reference proteome</keyword>
<proteinExistence type="inferred from homology"/>
<dbReference type="Proteomes" id="UP000652430">
    <property type="component" value="Unassembled WGS sequence"/>
</dbReference>
<dbReference type="InterPro" id="IPR036185">
    <property type="entry name" value="DNA_heli_DnaB-like_N_sf"/>
</dbReference>
<evidence type="ECO:0000256" key="9">
    <source>
        <dbReference type="ARBA" id="ARBA00023125"/>
    </source>
</evidence>
<dbReference type="PANTHER" id="PTHR30153:SF2">
    <property type="entry name" value="REPLICATIVE DNA HELICASE"/>
    <property type="match status" value="1"/>
</dbReference>
<dbReference type="GO" id="GO:0004386">
    <property type="term" value="F:helicase activity"/>
    <property type="evidence" value="ECO:0007669"/>
    <property type="project" value="UniProtKB-KW"/>
</dbReference>
<evidence type="ECO:0000256" key="11">
    <source>
        <dbReference type="ARBA" id="ARBA00044932"/>
    </source>
</evidence>
<comment type="function">
    <text evidence="11 14">The main replicative DNA helicase, it participates in initiation and elongation during chromosome replication. Travels ahead of the DNA replisome, separating dsDNA into templates for DNA synthesis. A processive ATP-dependent 5'-3' DNA helicase it has DNA-dependent ATPase activity.</text>
</comment>
<dbReference type="SUPFAM" id="SSF48024">
    <property type="entry name" value="N-terminal domain of DnaB helicase"/>
    <property type="match status" value="1"/>
</dbReference>
<gene>
    <name evidence="16" type="primary">dnaB</name>
    <name evidence="16" type="ORF">GCM10008023_11370</name>
</gene>
<name>A0ABQ3LI94_9SPHN</name>
<dbReference type="InterPro" id="IPR027417">
    <property type="entry name" value="P-loop_NTPase"/>
</dbReference>
<dbReference type="NCBIfam" id="TIGR00665">
    <property type="entry name" value="DnaB"/>
    <property type="match status" value="1"/>
</dbReference>
<evidence type="ECO:0000256" key="8">
    <source>
        <dbReference type="ARBA" id="ARBA00022840"/>
    </source>
</evidence>
<evidence type="ECO:0000256" key="7">
    <source>
        <dbReference type="ARBA" id="ARBA00022806"/>
    </source>
</evidence>
<keyword evidence="8 14" id="KW-0067">ATP-binding</keyword>
<evidence type="ECO:0000256" key="2">
    <source>
        <dbReference type="ARBA" id="ARBA00011643"/>
    </source>
</evidence>
<evidence type="ECO:0000256" key="6">
    <source>
        <dbReference type="ARBA" id="ARBA00022801"/>
    </source>
</evidence>
<dbReference type="EMBL" id="BNAQ01000001">
    <property type="protein sequence ID" value="GHH11844.1"/>
    <property type="molecule type" value="Genomic_DNA"/>
</dbReference>